<evidence type="ECO:0000256" key="17">
    <source>
        <dbReference type="ARBA" id="ARBA00049551"/>
    </source>
</evidence>
<feature type="transmembrane region" description="Helical" evidence="18">
    <location>
        <begin position="12"/>
        <end position="34"/>
    </location>
</feature>
<accession>A0A649UDI0</accession>
<keyword evidence="15 18" id="KW-0472">Membrane</keyword>
<keyword evidence="7 18" id="KW-0812">Transmembrane</keyword>
<evidence type="ECO:0000256" key="9">
    <source>
        <dbReference type="ARBA" id="ARBA00022967"/>
    </source>
</evidence>
<gene>
    <name evidence="20" type="primary">nad2</name>
</gene>
<feature type="transmembrane region" description="Helical" evidence="18">
    <location>
        <begin position="177"/>
        <end position="195"/>
    </location>
</feature>
<keyword evidence="8" id="KW-0999">Mitochondrion inner membrane</keyword>
<keyword evidence="5" id="KW-0813">Transport</keyword>
<organism evidence="20">
    <name type="scientific">Hiatella sp. J HML-2015</name>
    <dbReference type="NCBI Taxonomy" id="1638755"/>
    <lineage>
        <taxon>Eukaryota</taxon>
        <taxon>Metazoa</taxon>
        <taxon>Spiralia</taxon>
        <taxon>Lophotrochozoa</taxon>
        <taxon>Mollusca</taxon>
        <taxon>Bivalvia</taxon>
        <taxon>Autobranchia</taxon>
        <taxon>Heteroconchia</taxon>
        <taxon>Euheterodonta</taxon>
        <taxon>Imparidentia</taxon>
        <taxon>Adapedonta</taxon>
        <taxon>Hiatelloidea</taxon>
        <taxon>Hiatellidae</taxon>
        <taxon>Hiatella</taxon>
    </lineage>
</organism>
<evidence type="ECO:0000256" key="13">
    <source>
        <dbReference type="ARBA" id="ARBA00023075"/>
    </source>
</evidence>
<name>A0A649UDI0_9BIVA</name>
<evidence type="ECO:0000256" key="15">
    <source>
        <dbReference type="ARBA" id="ARBA00023136"/>
    </source>
</evidence>
<feature type="transmembrane region" description="Helical" evidence="18">
    <location>
        <begin position="87"/>
        <end position="110"/>
    </location>
</feature>
<evidence type="ECO:0000256" key="7">
    <source>
        <dbReference type="ARBA" id="ARBA00022692"/>
    </source>
</evidence>
<keyword evidence="14 20" id="KW-0496">Mitochondrion</keyword>
<feature type="domain" description="NADH:quinone oxidoreductase/Mrp antiporter transmembrane" evidence="19">
    <location>
        <begin position="33"/>
        <end position="288"/>
    </location>
</feature>
<feature type="transmembrane region" description="Helical" evidence="18">
    <location>
        <begin position="242"/>
        <end position="261"/>
    </location>
</feature>
<keyword evidence="6" id="KW-0679">Respiratory chain</keyword>
<keyword evidence="10" id="KW-0249">Electron transport</keyword>
<evidence type="ECO:0000256" key="3">
    <source>
        <dbReference type="ARBA" id="ARBA00012944"/>
    </source>
</evidence>
<reference evidence="20" key="1">
    <citation type="submission" date="2019-06" db="EMBL/GenBank/DDBJ databases">
        <title>The complete mitochondrial genome and phylogenetic analysis of Hiatella orientalis.</title>
        <authorList>
            <person name="Wang H."/>
            <person name="Teng M."/>
            <person name="Liu J."/>
            <person name="Pan H."/>
            <person name="Zeng Q."/>
            <person name="Wang S."/>
            <person name="Bao Z."/>
        </authorList>
    </citation>
    <scope>NUCLEOTIDE SEQUENCE</scope>
</reference>
<dbReference type="InterPro" id="IPR001750">
    <property type="entry name" value="ND/Mrp_TM"/>
</dbReference>
<evidence type="ECO:0000256" key="4">
    <source>
        <dbReference type="ARBA" id="ARBA00021008"/>
    </source>
</evidence>
<evidence type="ECO:0000256" key="6">
    <source>
        <dbReference type="ARBA" id="ARBA00022660"/>
    </source>
</evidence>
<dbReference type="GO" id="GO:0008137">
    <property type="term" value="F:NADH dehydrogenase (ubiquinone) activity"/>
    <property type="evidence" value="ECO:0007669"/>
    <property type="project" value="UniProtKB-EC"/>
</dbReference>
<feature type="transmembrane region" description="Helical" evidence="18">
    <location>
        <begin position="330"/>
        <end position="352"/>
    </location>
</feature>
<evidence type="ECO:0000256" key="16">
    <source>
        <dbReference type="ARBA" id="ARBA00031028"/>
    </source>
</evidence>
<evidence type="ECO:0000256" key="1">
    <source>
        <dbReference type="ARBA" id="ARBA00004448"/>
    </source>
</evidence>
<feature type="transmembrane region" description="Helical" evidence="18">
    <location>
        <begin position="152"/>
        <end position="171"/>
    </location>
</feature>
<evidence type="ECO:0000256" key="2">
    <source>
        <dbReference type="ARBA" id="ARBA00007012"/>
    </source>
</evidence>
<dbReference type="PROSITE" id="PS51257">
    <property type="entry name" value="PROKAR_LIPOPROTEIN"/>
    <property type="match status" value="1"/>
</dbReference>
<comment type="subcellular location">
    <subcellularLocation>
        <location evidence="1">Mitochondrion inner membrane</location>
        <topology evidence="1">Multi-pass membrane protein</topology>
    </subcellularLocation>
</comment>
<comment type="similarity">
    <text evidence="2">Belongs to the complex I subunit 2 family.</text>
</comment>
<evidence type="ECO:0000256" key="10">
    <source>
        <dbReference type="ARBA" id="ARBA00022982"/>
    </source>
</evidence>
<evidence type="ECO:0000256" key="8">
    <source>
        <dbReference type="ARBA" id="ARBA00022792"/>
    </source>
</evidence>
<feature type="transmembrane region" description="Helical" evidence="18">
    <location>
        <begin position="54"/>
        <end position="75"/>
    </location>
</feature>
<dbReference type="GO" id="GO:0006120">
    <property type="term" value="P:mitochondrial electron transport, NADH to ubiquinone"/>
    <property type="evidence" value="ECO:0007669"/>
    <property type="project" value="TreeGrafter"/>
</dbReference>
<keyword evidence="9" id="KW-1278">Translocase</keyword>
<sequence>MVLSPVRLINYLIIGVSVYAMCACESSLGTLAAFEVNVVASIGVMHWGPKGSRAAGSYLFWQILGSAFFLFSCLIGSSNLANWPDGLAEVLVSGGYFFGFLMKIGCFPFHSWFWDVLVKQNWVNIFVFGVLNKYGQFFVVSNFGLSNFYHPFFLMCFVMTSFVGAVLGLVSEGVRELMVASSLLQTGILGALAFASSYIFNVYFIVYALTSWNFMISQYYFGNGYYFSNYSKLKSSNSEKQIFGWYGICMLGFPPTSGFLMKSFLISSMVGGGNYLLLALMMLSSVLSAGWYYRIMSNFWLLSSGRQKGLDKKLSPPGYTTSRRLYQNFFTFYSMVCVDLILSGSLATLYFLM</sequence>
<keyword evidence="12" id="KW-0520">NAD</keyword>
<dbReference type="Pfam" id="PF00361">
    <property type="entry name" value="Proton_antipo_M"/>
    <property type="match status" value="1"/>
</dbReference>
<evidence type="ECO:0000259" key="19">
    <source>
        <dbReference type="Pfam" id="PF00361"/>
    </source>
</evidence>
<dbReference type="AlphaFoldDB" id="A0A649UDI0"/>
<evidence type="ECO:0000313" key="20">
    <source>
        <dbReference type="EMBL" id="QGI24863.1"/>
    </source>
</evidence>
<evidence type="ECO:0000256" key="18">
    <source>
        <dbReference type="SAM" id="Phobius"/>
    </source>
</evidence>
<evidence type="ECO:0000256" key="11">
    <source>
        <dbReference type="ARBA" id="ARBA00022989"/>
    </source>
</evidence>
<keyword evidence="13" id="KW-0830">Ubiquinone</keyword>
<proteinExistence type="inferred from homology"/>
<dbReference type="EMBL" id="MN072638">
    <property type="protein sequence ID" value="QGI24863.1"/>
    <property type="molecule type" value="Genomic_DNA"/>
</dbReference>
<evidence type="ECO:0000256" key="14">
    <source>
        <dbReference type="ARBA" id="ARBA00023128"/>
    </source>
</evidence>
<feature type="transmembrane region" description="Helical" evidence="18">
    <location>
        <begin position="202"/>
        <end position="222"/>
    </location>
</feature>
<evidence type="ECO:0000256" key="12">
    <source>
        <dbReference type="ARBA" id="ARBA00023027"/>
    </source>
</evidence>
<dbReference type="InterPro" id="IPR050175">
    <property type="entry name" value="Complex_I_Subunit_2"/>
</dbReference>
<dbReference type="GO" id="GO:0005743">
    <property type="term" value="C:mitochondrial inner membrane"/>
    <property type="evidence" value="ECO:0007669"/>
    <property type="project" value="UniProtKB-SubCell"/>
</dbReference>
<geneLocation type="mitochondrion" evidence="20"/>
<dbReference type="PANTHER" id="PTHR46552">
    <property type="entry name" value="NADH-UBIQUINONE OXIDOREDUCTASE CHAIN 2"/>
    <property type="match status" value="1"/>
</dbReference>
<evidence type="ECO:0000256" key="5">
    <source>
        <dbReference type="ARBA" id="ARBA00022448"/>
    </source>
</evidence>
<dbReference type="EC" id="7.1.1.2" evidence="3"/>
<feature type="transmembrane region" description="Helical" evidence="18">
    <location>
        <begin position="273"/>
        <end position="293"/>
    </location>
</feature>
<comment type="catalytic activity">
    <reaction evidence="17">
        <text>a ubiquinone + NADH + 5 H(+)(in) = a ubiquinol + NAD(+) + 4 H(+)(out)</text>
        <dbReference type="Rhea" id="RHEA:29091"/>
        <dbReference type="Rhea" id="RHEA-COMP:9565"/>
        <dbReference type="Rhea" id="RHEA-COMP:9566"/>
        <dbReference type="ChEBI" id="CHEBI:15378"/>
        <dbReference type="ChEBI" id="CHEBI:16389"/>
        <dbReference type="ChEBI" id="CHEBI:17976"/>
        <dbReference type="ChEBI" id="CHEBI:57540"/>
        <dbReference type="ChEBI" id="CHEBI:57945"/>
        <dbReference type="EC" id="7.1.1.2"/>
    </reaction>
</comment>
<protein>
    <recommendedName>
        <fullName evidence="4">NADH-ubiquinone oxidoreductase chain 2</fullName>
        <ecNumber evidence="3">7.1.1.2</ecNumber>
    </recommendedName>
    <alternativeName>
        <fullName evidence="16">NADH dehydrogenase subunit 2</fullName>
    </alternativeName>
</protein>
<dbReference type="PANTHER" id="PTHR46552:SF1">
    <property type="entry name" value="NADH-UBIQUINONE OXIDOREDUCTASE CHAIN 2"/>
    <property type="match status" value="1"/>
</dbReference>
<keyword evidence="11 18" id="KW-1133">Transmembrane helix</keyword>